<protein>
    <submittedName>
        <fullName evidence="1">3-dehydroquinate synthase</fullName>
    </submittedName>
</protein>
<dbReference type="EMBL" id="VILF01000003">
    <property type="protein sequence ID" value="MTJ43692.1"/>
    <property type="molecule type" value="Genomic_DNA"/>
</dbReference>
<evidence type="ECO:0000313" key="2">
    <source>
        <dbReference type="Proteomes" id="UP001517388"/>
    </source>
</evidence>
<gene>
    <name evidence="1" type="ORF">FJR39_11015</name>
</gene>
<organism evidence="1 2">
    <name type="scientific">Dolichospermum flos-aquae UHCC 0037</name>
    <dbReference type="NCBI Taxonomy" id="2590026"/>
    <lineage>
        <taxon>Bacteria</taxon>
        <taxon>Bacillati</taxon>
        <taxon>Cyanobacteriota</taxon>
        <taxon>Cyanophyceae</taxon>
        <taxon>Nostocales</taxon>
        <taxon>Aphanizomenonaceae</taxon>
        <taxon>Dolichospermum</taxon>
    </lineage>
</organism>
<reference evidence="2" key="1">
    <citation type="journal article" date="2020" name="Toxins">
        <title>Phylogenomic Analysis of Secondary Metabolism in the Toxic Cyanobacterial Genera Anabaena, Dolichospermum and Aphanizomenon.</title>
        <authorList>
            <person name="Oesterholm J."/>
            <person name="Popin R.V."/>
            <person name="Fewer D.P."/>
            <person name="Sivonen K."/>
        </authorList>
    </citation>
    <scope>NUCLEOTIDE SEQUENCE [LARGE SCALE GENOMIC DNA]</scope>
    <source>
        <strain evidence="2">UHCC 0037</strain>
    </source>
</reference>
<dbReference type="Proteomes" id="UP001517388">
    <property type="component" value="Unassembled WGS sequence"/>
</dbReference>
<sequence length="390" mass="43818">MNHNQPFDFVPGKVITLSTHLEKPSPFYFGYGIHQSFLSELEKYSFDKIFFFTEPHLFESYGKELYDQISAKYPCSVEFVPAGEKCKYFPVLEETCEKLIAKGASKKSILLAFGGGTVGNVVGLAAGLIYRGIRFVEIPTSMTGQTDSTLSNKQAVNGGTGKNHFGLYHAPLFIWADTKYLKTEPPFSRRSGIIEGIKNGFISDENFLEYLEQSLNPELDFTDAKLTEIAYKIILSKLPILQQDPSEKGYAITLEYGHTFGHGIEWLEKISHGEAVSYGMKIASHLGKELGLISQKDVERHYYVIEKKLGFNNPFPETITTEKLMDAMIADNKKTGAALRFVLLEGIGQCYNPEGDFLVTVDKELVIKVVEDFIQQERQRKSAKTYAFAV</sequence>
<name>A0ACC7S646_DOLFA</name>
<proteinExistence type="predicted"/>
<accession>A0ACC7S646</accession>
<evidence type="ECO:0000313" key="1">
    <source>
        <dbReference type="EMBL" id="MTJ43692.1"/>
    </source>
</evidence>
<keyword evidence="2" id="KW-1185">Reference proteome</keyword>
<comment type="caution">
    <text evidence="1">The sequence shown here is derived from an EMBL/GenBank/DDBJ whole genome shotgun (WGS) entry which is preliminary data.</text>
</comment>